<dbReference type="SUPFAM" id="SSF102114">
    <property type="entry name" value="Radical SAM enzymes"/>
    <property type="match status" value="1"/>
</dbReference>
<keyword evidence="8 10" id="KW-0411">Iron-sulfur</keyword>
<evidence type="ECO:0000256" key="1">
    <source>
        <dbReference type="ARBA" id="ARBA00001966"/>
    </source>
</evidence>
<comment type="similarity">
    <text evidence="2">Belongs to the anaerobic coproporphyrinogen-III oxidase family. HemW subfamily.</text>
</comment>
<evidence type="ECO:0000313" key="13">
    <source>
        <dbReference type="Proteomes" id="UP000563426"/>
    </source>
</evidence>
<dbReference type="CDD" id="cd01335">
    <property type="entry name" value="Radical_SAM"/>
    <property type="match status" value="1"/>
</dbReference>
<dbReference type="Pfam" id="PF04055">
    <property type="entry name" value="Radical_SAM"/>
    <property type="match status" value="1"/>
</dbReference>
<dbReference type="SFLD" id="SFLDF00562">
    <property type="entry name" value="HemN-like__clustered_with_heat"/>
    <property type="match status" value="1"/>
</dbReference>
<dbReference type="RefSeq" id="WP_158616855.1">
    <property type="nucleotide sequence ID" value="NZ_JABFJV010000035.1"/>
</dbReference>
<evidence type="ECO:0000256" key="8">
    <source>
        <dbReference type="ARBA" id="ARBA00023014"/>
    </source>
</evidence>
<evidence type="ECO:0000256" key="9">
    <source>
        <dbReference type="ARBA" id="ARBA00023186"/>
    </source>
</evidence>
<keyword evidence="10" id="KW-0963">Cytoplasm</keyword>
<dbReference type="NCBIfam" id="TIGR00539">
    <property type="entry name" value="hemN_rel"/>
    <property type="match status" value="1"/>
</dbReference>
<name>A0A7Y4KGM6_9BACT</name>
<keyword evidence="4 10" id="KW-0349">Heme</keyword>
<dbReference type="SMART" id="SM00729">
    <property type="entry name" value="Elp3"/>
    <property type="match status" value="1"/>
</dbReference>
<dbReference type="Gene3D" id="3.20.20.70">
    <property type="entry name" value="Aldolase class I"/>
    <property type="match status" value="1"/>
</dbReference>
<dbReference type="SFLD" id="SFLDG01082">
    <property type="entry name" value="B12-binding_domain_containing"/>
    <property type="match status" value="1"/>
</dbReference>
<dbReference type="Proteomes" id="UP000563426">
    <property type="component" value="Unassembled WGS sequence"/>
</dbReference>
<comment type="caution">
    <text evidence="12">The sequence shown here is derived from an EMBL/GenBank/DDBJ whole genome shotgun (WGS) entry which is preliminary data.</text>
</comment>
<evidence type="ECO:0000259" key="11">
    <source>
        <dbReference type="PROSITE" id="PS51918"/>
    </source>
</evidence>
<dbReference type="GO" id="GO:0046872">
    <property type="term" value="F:metal ion binding"/>
    <property type="evidence" value="ECO:0007669"/>
    <property type="project" value="UniProtKB-UniRule"/>
</dbReference>
<dbReference type="InterPro" id="IPR034505">
    <property type="entry name" value="Coproporphyrinogen-III_oxidase"/>
</dbReference>
<evidence type="ECO:0000256" key="3">
    <source>
        <dbReference type="ARBA" id="ARBA00017228"/>
    </source>
</evidence>
<evidence type="ECO:0000256" key="6">
    <source>
        <dbReference type="ARBA" id="ARBA00022723"/>
    </source>
</evidence>
<dbReference type="PANTHER" id="PTHR13932">
    <property type="entry name" value="COPROPORPHYRINIGEN III OXIDASE"/>
    <property type="match status" value="1"/>
</dbReference>
<dbReference type="SFLD" id="SFLDG01065">
    <property type="entry name" value="anaerobic_coproporphyrinogen-I"/>
    <property type="match status" value="1"/>
</dbReference>
<comment type="cofactor">
    <cofactor evidence="1">
        <name>[4Fe-4S] cluster</name>
        <dbReference type="ChEBI" id="CHEBI:49883"/>
    </cofactor>
</comment>
<sequence>MSAELTKLRRSIHTYPFKYSPFQADRFFGLQNGALYVHIPFCSTKCHFCDFTVYVNKTDDMREQYVQRLCTEIARFPEQHPMFPRFKIDAIYFGGGTPGLLSSEQLIRILQTCRQTYSINPGCEITIEFDPDSVSLEKALAVKEAGFTRVSVGVQSFNDDLLKQSNRPHTARSVHAAFETLRKVGFTNTNLDLIYPLPGLTMDVWMDSVQQALRLEPACISLYGLEVWPGTAFHNWLEKGKLKLPNASTEVEMYTAAVDALESEGFVARSTNGYVHPGRAEAYSRFLDYYWRTWPMLGFGVSSKSAYDDRLWANVKGLKDYIQRVDAGEPVVDLVAYMSKAQEMRRVMIRGLKACEVSKQEFLQRFGVEMESVFGDIIGRLVADGLLANEDARVCLTRKGRTFGTNVYEYFYTDEDRKPATQNEVQFGISHLVTTD</sequence>
<keyword evidence="9 10" id="KW-0143">Chaperone</keyword>
<dbReference type="PROSITE" id="PS51918">
    <property type="entry name" value="RADICAL_SAM"/>
    <property type="match status" value="1"/>
</dbReference>
<proteinExistence type="inferred from homology"/>
<accession>A0A7Y4KGM6</accession>
<dbReference type="AlphaFoldDB" id="A0A7Y4KGM6"/>
<keyword evidence="7 10" id="KW-0408">Iron</keyword>
<feature type="domain" description="Radical SAM core" evidence="11">
    <location>
        <begin position="27"/>
        <end position="264"/>
    </location>
</feature>
<dbReference type="InterPro" id="IPR013785">
    <property type="entry name" value="Aldolase_TIM"/>
</dbReference>
<dbReference type="InterPro" id="IPR010723">
    <property type="entry name" value="HemN_C"/>
</dbReference>
<dbReference type="GO" id="GO:0006779">
    <property type="term" value="P:porphyrin-containing compound biosynthetic process"/>
    <property type="evidence" value="ECO:0007669"/>
    <property type="project" value="InterPro"/>
</dbReference>
<dbReference type="PANTHER" id="PTHR13932:SF5">
    <property type="entry name" value="RADICAL S-ADENOSYL METHIONINE DOMAIN-CONTAINING PROTEIN 1, MITOCHONDRIAL"/>
    <property type="match status" value="1"/>
</dbReference>
<dbReference type="InterPro" id="IPR007197">
    <property type="entry name" value="rSAM"/>
</dbReference>
<evidence type="ECO:0000256" key="4">
    <source>
        <dbReference type="ARBA" id="ARBA00022617"/>
    </source>
</evidence>
<evidence type="ECO:0000256" key="2">
    <source>
        <dbReference type="ARBA" id="ARBA00006100"/>
    </source>
</evidence>
<dbReference type="GO" id="GO:0005737">
    <property type="term" value="C:cytoplasm"/>
    <property type="evidence" value="ECO:0007669"/>
    <property type="project" value="UniProtKB-SubCell"/>
</dbReference>
<reference evidence="12 13" key="1">
    <citation type="submission" date="2020-05" db="EMBL/GenBank/DDBJ databases">
        <authorList>
            <person name="Whitworth D."/>
        </authorList>
    </citation>
    <scope>NUCLEOTIDE SEQUENCE [LARGE SCALE GENOMIC DNA]</scope>
    <source>
        <strain evidence="12 13">AB043B</strain>
    </source>
</reference>
<dbReference type="SFLD" id="SFLDS00029">
    <property type="entry name" value="Radical_SAM"/>
    <property type="match status" value="1"/>
</dbReference>
<dbReference type="EMBL" id="JABFJV010000035">
    <property type="protein sequence ID" value="NOK33331.1"/>
    <property type="molecule type" value="Genomic_DNA"/>
</dbReference>
<protein>
    <recommendedName>
        <fullName evidence="3 10">Heme chaperone HemW</fullName>
    </recommendedName>
</protein>
<evidence type="ECO:0000256" key="7">
    <source>
        <dbReference type="ARBA" id="ARBA00023004"/>
    </source>
</evidence>
<keyword evidence="5 10" id="KW-0949">S-adenosyl-L-methionine</keyword>
<keyword evidence="13" id="KW-1185">Reference proteome</keyword>
<dbReference type="InterPro" id="IPR058240">
    <property type="entry name" value="rSAM_sf"/>
</dbReference>
<dbReference type="Pfam" id="PF06969">
    <property type="entry name" value="HemN_C"/>
    <property type="match status" value="1"/>
</dbReference>
<keyword evidence="6 10" id="KW-0479">Metal-binding</keyword>
<keyword evidence="10" id="KW-0004">4Fe-4S</keyword>
<dbReference type="GO" id="GO:0004109">
    <property type="term" value="F:coproporphyrinogen oxidase activity"/>
    <property type="evidence" value="ECO:0007669"/>
    <property type="project" value="InterPro"/>
</dbReference>
<evidence type="ECO:0000256" key="5">
    <source>
        <dbReference type="ARBA" id="ARBA00022691"/>
    </source>
</evidence>
<comment type="function">
    <text evidence="10">Probably acts as a heme chaperone, transferring heme to an unknown acceptor. Binds one molecule of heme per monomer, possibly covalently. Binds 1 [4Fe-4S] cluster. The cluster is coordinated with 3 cysteines and an exchangeable S-adenosyl-L-methionine.</text>
</comment>
<organism evidence="12 13">
    <name type="scientific">Corallococcus exercitus</name>
    <dbReference type="NCBI Taxonomy" id="2316736"/>
    <lineage>
        <taxon>Bacteria</taxon>
        <taxon>Pseudomonadati</taxon>
        <taxon>Myxococcota</taxon>
        <taxon>Myxococcia</taxon>
        <taxon>Myxococcales</taxon>
        <taxon>Cystobacterineae</taxon>
        <taxon>Myxococcaceae</taxon>
        <taxon>Corallococcus</taxon>
    </lineage>
</organism>
<dbReference type="GO" id="GO:0051539">
    <property type="term" value="F:4 iron, 4 sulfur cluster binding"/>
    <property type="evidence" value="ECO:0007669"/>
    <property type="project" value="UniProtKB-UniRule"/>
</dbReference>
<evidence type="ECO:0000256" key="10">
    <source>
        <dbReference type="RuleBase" id="RU364116"/>
    </source>
</evidence>
<gene>
    <name evidence="12" type="primary">hemW</name>
    <name evidence="12" type="ORF">HMI49_09000</name>
</gene>
<dbReference type="OrthoDB" id="9808022at2"/>
<evidence type="ECO:0000313" key="12">
    <source>
        <dbReference type="EMBL" id="NOK33331.1"/>
    </source>
</evidence>
<dbReference type="InterPro" id="IPR004559">
    <property type="entry name" value="HemW-like"/>
</dbReference>
<comment type="subcellular location">
    <subcellularLocation>
        <location evidence="10">Cytoplasm</location>
    </subcellularLocation>
</comment>
<dbReference type="InterPro" id="IPR006638">
    <property type="entry name" value="Elp3/MiaA/NifB-like_rSAM"/>
</dbReference>